<dbReference type="GO" id="GO:0046491">
    <property type="term" value="P:L-methylmalonyl-CoA metabolic process"/>
    <property type="evidence" value="ECO:0007669"/>
    <property type="project" value="TreeGrafter"/>
</dbReference>
<dbReference type="AlphaFoldDB" id="A0A4U0S4T1"/>
<reference evidence="3 4" key="1">
    <citation type="submission" date="2019-04" db="EMBL/GenBank/DDBJ databases">
        <title>Streptomyces oryziradicis sp. nov., a novel actinomycete isolated from rhizosphere soil of rice (Oryza sativa L.).</title>
        <authorList>
            <person name="Li C."/>
        </authorList>
    </citation>
    <scope>NUCLEOTIDE SEQUENCE [LARGE SCALE GENOMIC DNA]</scope>
    <source>
        <strain evidence="3 4">NEAU-C40</strain>
    </source>
</reference>
<feature type="domain" description="VOC" evidence="2">
    <location>
        <begin position="4"/>
        <end position="134"/>
    </location>
</feature>
<keyword evidence="4" id="KW-1185">Reference proteome</keyword>
<evidence type="ECO:0000256" key="1">
    <source>
        <dbReference type="ARBA" id="ARBA00022723"/>
    </source>
</evidence>
<dbReference type="RefSeq" id="WP_136728594.1">
    <property type="nucleotide sequence ID" value="NZ_SUMC01000057.1"/>
</dbReference>
<gene>
    <name evidence="3" type="ORF">FCI23_37220</name>
</gene>
<dbReference type="OrthoDB" id="2613830at2"/>
<accession>A0A4U0S4T1</accession>
<dbReference type="PANTHER" id="PTHR43048:SF3">
    <property type="entry name" value="METHYLMALONYL-COA EPIMERASE, MITOCHONDRIAL"/>
    <property type="match status" value="1"/>
</dbReference>
<dbReference type="CDD" id="cd06587">
    <property type="entry name" value="VOC"/>
    <property type="match status" value="1"/>
</dbReference>
<evidence type="ECO:0000259" key="2">
    <source>
        <dbReference type="PROSITE" id="PS51819"/>
    </source>
</evidence>
<dbReference type="InterPro" id="IPR004360">
    <property type="entry name" value="Glyas_Fos-R_dOase_dom"/>
</dbReference>
<dbReference type="InterPro" id="IPR037523">
    <property type="entry name" value="VOC_core"/>
</dbReference>
<comment type="caution">
    <text evidence="3">The sequence shown here is derived from an EMBL/GenBank/DDBJ whole genome shotgun (WGS) entry which is preliminary data.</text>
</comment>
<dbReference type="PANTHER" id="PTHR43048">
    <property type="entry name" value="METHYLMALONYL-COA EPIMERASE"/>
    <property type="match status" value="1"/>
</dbReference>
<dbReference type="PROSITE" id="PS51819">
    <property type="entry name" value="VOC"/>
    <property type="match status" value="1"/>
</dbReference>
<keyword evidence="1" id="KW-0479">Metal-binding</keyword>
<name>A0A4U0S4T1_9ACTN</name>
<dbReference type="EMBL" id="SUMC01000057">
    <property type="protein sequence ID" value="TKA03097.1"/>
    <property type="molecule type" value="Genomic_DNA"/>
</dbReference>
<dbReference type="InterPro" id="IPR029068">
    <property type="entry name" value="Glyas_Bleomycin-R_OHBP_Dase"/>
</dbReference>
<dbReference type="SUPFAM" id="SSF54593">
    <property type="entry name" value="Glyoxalase/Bleomycin resistance protein/Dihydroxybiphenyl dioxygenase"/>
    <property type="match status" value="1"/>
</dbReference>
<dbReference type="Proteomes" id="UP000305778">
    <property type="component" value="Unassembled WGS sequence"/>
</dbReference>
<protein>
    <submittedName>
        <fullName evidence="3">VOC family protein</fullName>
    </submittedName>
</protein>
<dbReference type="Pfam" id="PF00903">
    <property type="entry name" value="Glyoxalase"/>
    <property type="match status" value="1"/>
</dbReference>
<proteinExistence type="predicted"/>
<organism evidence="3 4">
    <name type="scientific">Actinacidiphila oryziradicis</name>
    <dbReference type="NCBI Taxonomy" id="2571141"/>
    <lineage>
        <taxon>Bacteria</taxon>
        <taxon>Bacillati</taxon>
        <taxon>Actinomycetota</taxon>
        <taxon>Actinomycetes</taxon>
        <taxon>Kitasatosporales</taxon>
        <taxon>Streptomycetaceae</taxon>
        <taxon>Actinacidiphila</taxon>
    </lineage>
</organism>
<dbReference type="InterPro" id="IPR051785">
    <property type="entry name" value="MMCE/EMCE_epimerase"/>
</dbReference>
<sequence>MEARFDHVGINVRDLAAATAWYREAFGLTPYFAFDLEGPGLSGIVLQSPQGYRIELLARPGSQPGLRAPDPLTAALTEGYGHFALNVPELDPVYEALVALGAGEVMKPGPSPQPGFRMAWVTDPEGNLIELIEANP</sequence>
<evidence type="ECO:0000313" key="3">
    <source>
        <dbReference type="EMBL" id="TKA03097.1"/>
    </source>
</evidence>
<evidence type="ECO:0000313" key="4">
    <source>
        <dbReference type="Proteomes" id="UP000305778"/>
    </source>
</evidence>
<dbReference type="GO" id="GO:0046872">
    <property type="term" value="F:metal ion binding"/>
    <property type="evidence" value="ECO:0007669"/>
    <property type="project" value="UniProtKB-KW"/>
</dbReference>
<dbReference type="Gene3D" id="3.10.180.10">
    <property type="entry name" value="2,3-Dihydroxybiphenyl 1,2-Dioxygenase, domain 1"/>
    <property type="match status" value="1"/>
</dbReference>
<dbReference type="GO" id="GO:0004493">
    <property type="term" value="F:methylmalonyl-CoA epimerase activity"/>
    <property type="evidence" value="ECO:0007669"/>
    <property type="project" value="TreeGrafter"/>
</dbReference>